<comment type="caution">
    <text evidence="2">The sequence shown here is derived from an EMBL/GenBank/DDBJ whole genome shotgun (WGS) entry which is preliminary data.</text>
</comment>
<evidence type="ECO:0000313" key="3">
    <source>
        <dbReference type="Proteomes" id="UP000444721"/>
    </source>
</evidence>
<dbReference type="RefSeq" id="XP_044565074.1">
    <property type="nucleotide sequence ID" value="XM_044704220.1"/>
</dbReference>
<reference evidence="2 3" key="1">
    <citation type="journal article" date="2019" name="Sci. Rep.">
        <title>Nanopore sequencing improves the draft genome of the human pathogenic amoeba Naegleria fowleri.</title>
        <authorList>
            <person name="Liechti N."/>
            <person name="Schurch N."/>
            <person name="Bruggmann R."/>
            <person name="Wittwer M."/>
        </authorList>
    </citation>
    <scope>NUCLEOTIDE SEQUENCE [LARGE SCALE GENOMIC DNA]</scope>
    <source>
        <strain evidence="2 3">ATCC 30894</strain>
    </source>
</reference>
<dbReference type="Gene3D" id="3.40.50.720">
    <property type="entry name" value="NAD(P)-binding Rossmann-like Domain"/>
    <property type="match status" value="1"/>
</dbReference>
<dbReference type="VEuPathDB" id="AmoebaDB:NfTy_027930"/>
<dbReference type="Proteomes" id="UP000444721">
    <property type="component" value="Unassembled WGS sequence"/>
</dbReference>
<dbReference type="InterPro" id="IPR002347">
    <property type="entry name" value="SDR_fam"/>
</dbReference>
<keyword evidence="3" id="KW-1185">Reference proteome</keyword>
<dbReference type="InterPro" id="IPR036291">
    <property type="entry name" value="NAD(P)-bd_dom_sf"/>
</dbReference>
<dbReference type="Pfam" id="PF00106">
    <property type="entry name" value="adh_short"/>
    <property type="match status" value="1"/>
</dbReference>
<gene>
    <name evidence="2" type="ORF">FDP41_013575</name>
</gene>
<dbReference type="GeneID" id="68120790"/>
<dbReference type="OMA" id="NTTWCAT"/>
<dbReference type="PANTHER" id="PTHR43157:SF31">
    <property type="entry name" value="PHOSPHATIDYLINOSITOL-GLYCAN BIOSYNTHESIS CLASS F PROTEIN"/>
    <property type="match status" value="1"/>
</dbReference>
<dbReference type="AlphaFoldDB" id="A0A6A5C0C7"/>
<evidence type="ECO:0000256" key="1">
    <source>
        <dbReference type="ARBA" id="ARBA00023002"/>
    </source>
</evidence>
<organism evidence="2 3">
    <name type="scientific">Naegleria fowleri</name>
    <name type="common">Brain eating amoeba</name>
    <dbReference type="NCBI Taxonomy" id="5763"/>
    <lineage>
        <taxon>Eukaryota</taxon>
        <taxon>Discoba</taxon>
        <taxon>Heterolobosea</taxon>
        <taxon>Tetramitia</taxon>
        <taxon>Eutetramitia</taxon>
        <taxon>Vahlkampfiidae</taxon>
        <taxon>Naegleria</taxon>
    </lineage>
</organism>
<dbReference type="OrthoDB" id="191139at2759"/>
<sequence>MSAPSPSVATSSSSSATTIMMTHKERLNFFGNKVVMVTGASEGLGLHCVQHLFEMGCHIILACRSQSKTLRVMENIRSKSSNKYAMMEFLPLDLSDLNSVRNCAKLFLEKGIPLHALVCNAGVWLNDYCETKQGLEMTYGVNHLGHFLLVNLLLGKLKESAPSRVVIVSSMAHKYGNITQLLNWAKSKDEAKQQFSTQQTYSNSKLANVLFAYGLARRLNENAQKPQSDVSVVAVHPGVVNTKLFDNLWGGFVSVLGSLFFESPEHASLALVYHAVHPQIAGLTGMKYFSQWKEQQSLKETYEQKYQDELWEISTQQVGGLNM</sequence>
<dbReference type="VEuPathDB" id="AmoebaDB:FDP41_013575"/>
<protein>
    <submittedName>
        <fullName evidence="2">Uncharacterized protein</fullName>
    </submittedName>
</protein>
<keyword evidence="1" id="KW-0560">Oxidoreductase</keyword>
<accession>A0A6A5C0C7</accession>
<dbReference type="VEuPathDB" id="AmoebaDB:NF0020080"/>
<evidence type="ECO:0000313" key="2">
    <source>
        <dbReference type="EMBL" id="KAF0980361.1"/>
    </source>
</evidence>
<dbReference type="PANTHER" id="PTHR43157">
    <property type="entry name" value="PHOSPHATIDYLINOSITOL-GLYCAN BIOSYNTHESIS CLASS F PROTEIN-RELATED"/>
    <property type="match status" value="1"/>
</dbReference>
<name>A0A6A5C0C7_NAEFO</name>
<dbReference type="PRINTS" id="PR00081">
    <property type="entry name" value="GDHRDH"/>
</dbReference>
<dbReference type="SUPFAM" id="SSF51735">
    <property type="entry name" value="NAD(P)-binding Rossmann-fold domains"/>
    <property type="match status" value="1"/>
</dbReference>
<proteinExistence type="predicted"/>
<dbReference type="GO" id="GO:0016491">
    <property type="term" value="F:oxidoreductase activity"/>
    <property type="evidence" value="ECO:0007669"/>
    <property type="project" value="UniProtKB-KW"/>
</dbReference>
<dbReference type="EMBL" id="VFQX01000019">
    <property type="protein sequence ID" value="KAF0980361.1"/>
    <property type="molecule type" value="Genomic_DNA"/>
</dbReference>